<keyword evidence="1 6" id="KW-0378">Hydrolase</keyword>
<comment type="caution">
    <text evidence="7">The sequence shown here is derived from an EMBL/GenBank/DDBJ whole genome shotgun (WGS) entry which is preliminary data.</text>
</comment>
<evidence type="ECO:0000313" key="8">
    <source>
        <dbReference type="Proteomes" id="UP000005446"/>
    </source>
</evidence>
<evidence type="ECO:0000256" key="2">
    <source>
        <dbReference type="ARBA" id="ARBA00035119"/>
    </source>
</evidence>
<dbReference type="HOGENOM" id="CLU_1722558_0_0_1"/>
<dbReference type="GO" id="GO:0006400">
    <property type="term" value="P:tRNA modification"/>
    <property type="evidence" value="ECO:0007669"/>
    <property type="project" value="TreeGrafter"/>
</dbReference>
<dbReference type="PANTHER" id="PTHR21314">
    <property type="entry name" value="QUEUOSINE 5'-PHOSPHATE N-GLYCOSYLASE_HYDROLASE-RELATED"/>
    <property type="match status" value="1"/>
</dbReference>
<dbReference type="EC" id="3.2.2.-" evidence="6"/>
<comment type="function">
    <text evidence="6">Catalyzes the hydrolysis of queuosine 5'-phosphate, releasing the nucleobase queuine (q). Is required for salvage of queuine from exogenous queuosine (Q) that is imported and then converted to queuosine 5'-phosphate intracellularly.</text>
</comment>
<keyword evidence="8" id="KW-1185">Reference proteome</keyword>
<proteinExistence type="inferred from homology"/>
<evidence type="ECO:0000256" key="3">
    <source>
        <dbReference type="ARBA" id="ARBA00035306"/>
    </source>
</evidence>
<protein>
    <recommendedName>
        <fullName evidence="3 6">Queuosine 5'-phosphate N-glycosylase/hydrolase</fullName>
        <ecNumber evidence="6">3.2.2.-</ecNumber>
    </recommendedName>
    <alternativeName>
        <fullName evidence="4 6">Queuosine-nucleotide N-glycosylase/hydrolase</fullName>
    </alternativeName>
</protein>
<dbReference type="AlphaFoldDB" id="H0EUZ2"/>
<organism evidence="7 8">
    <name type="scientific">Glarea lozoyensis (strain ATCC 74030 / MF5533)</name>
    <dbReference type="NCBI Taxonomy" id="1104152"/>
    <lineage>
        <taxon>Eukaryota</taxon>
        <taxon>Fungi</taxon>
        <taxon>Dikarya</taxon>
        <taxon>Ascomycota</taxon>
        <taxon>Pezizomycotina</taxon>
        <taxon>Leotiomycetes</taxon>
        <taxon>Helotiales</taxon>
        <taxon>Helotiaceae</taxon>
        <taxon>Glarea</taxon>
    </lineage>
</organism>
<dbReference type="InterPro" id="IPR019438">
    <property type="entry name" value="Q_salvage"/>
</dbReference>
<evidence type="ECO:0000256" key="1">
    <source>
        <dbReference type="ARBA" id="ARBA00022801"/>
    </source>
</evidence>
<dbReference type="InParanoid" id="H0EUZ2"/>
<dbReference type="Proteomes" id="UP000005446">
    <property type="component" value="Unassembled WGS sequence"/>
</dbReference>
<accession>H0EUZ2</accession>
<name>H0EUZ2_GLAL7</name>
<evidence type="ECO:0000256" key="4">
    <source>
        <dbReference type="ARBA" id="ARBA00035393"/>
    </source>
</evidence>
<evidence type="ECO:0000256" key="6">
    <source>
        <dbReference type="RuleBase" id="RU365002"/>
    </source>
</evidence>
<dbReference type="EMBL" id="AGUE01000182">
    <property type="protein sequence ID" value="EHK97697.1"/>
    <property type="molecule type" value="Genomic_DNA"/>
</dbReference>
<dbReference type="GO" id="GO:0016787">
    <property type="term" value="F:hydrolase activity"/>
    <property type="evidence" value="ECO:0007669"/>
    <property type="project" value="UniProtKB-KW"/>
</dbReference>
<dbReference type="Pfam" id="PF10343">
    <property type="entry name" value="Q_salvage"/>
    <property type="match status" value="2"/>
</dbReference>
<gene>
    <name evidence="7" type="ORF">M7I_6582</name>
</gene>
<dbReference type="PANTHER" id="PTHR21314:SF0">
    <property type="entry name" value="QUEUOSINE 5'-PHOSPHATE N-GLYCOSYLASE_HYDROLASE"/>
    <property type="match status" value="1"/>
</dbReference>
<evidence type="ECO:0000313" key="7">
    <source>
        <dbReference type="EMBL" id="EHK97697.1"/>
    </source>
</evidence>
<comment type="similarity">
    <text evidence="2 6">Belongs to the QNG1 protein family.</text>
</comment>
<evidence type="ECO:0000256" key="5">
    <source>
        <dbReference type="ARBA" id="ARBA00048204"/>
    </source>
</evidence>
<sequence>MDLLNFSFWSENDEEERFAIEYQGKRCTGYKSLVAALQRALEEVPQPRKFLSFANVLTAYKKRVKSCTNFTKCIEAANHSAAALVNLLAENFTCFNDVFPYENRKNVRFLKRAQICVADFPLLQSAVNQKKVIESGHSWELQIRVFDDISTF</sequence>
<reference evidence="7 8" key="1">
    <citation type="journal article" date="2012" name="Eukaryot. Cell">
        <title>Genome sequence of the fungus Glarea lozoyensis: the first genome sequence of a species from the Helotiaceae family.</title>
        <authorList>
            <person name="Youssar L."/>
            <person name="Gruening B.A."/>
            <person name="Erxleben A."/>
            <person name="Guenther S."/>
            <person name="Huettel W."/>
        </authorList>
    </citation>
    <scope>NUCLEOTIDE SEQUENCE [LARGE SCALE GENOMIC DNA]</scope>
    <source>
        <strain evidence="8">ATCC 74030 / MF5533</strain>
    </source>
</reference>
<comment type="catalytic activity">
    <reaction evidence="5 6">
        <text>queuosine 5'-phosphate + H2O = queuine + D-ribose 5-phosphate</text>
        <dbReference type="Rhea" id="RHEA:75387"/>
        <dbReference type="ChEBI" id="CHEBI:15377"/>
        <dbReference type="ChEBI" id="CHEBI:17433"/>
        <dbReference type="ChEBI" id="CHEBI:78346"/>
        <dbReference type="ChEBI" id="CHEBI:194371"/>
    </reaction>
    <physiologicalReaction direction="left-to-right" evidence="5 6">
        <dbReference type="Rhea" id="RHEA:75388"/>
    </physiologicalReaction>
</comment>
<dbReference type="OrthoDB" id="416777at2759"/>